<dbReference type="EMBL" id="JAAIFS010000005">
    <property type="protein sequence ID" value="NEV89706.1"/>
    <property type="molecule type" value="Genomic_DNA"/>
</dbReference>
<dbReference type="Gene3D" id="3.40.50.2300">
    <property type="match status" value="2"/>
</dbReference>
<dbReference type="SUPFAM" id="SSF53822">
    <property type="entry name" value="Periplasmic binding protein-like I"/>
    <property type="match status" value="1"/>
</dbReference>
<dbReference type="Pfam" id="PF13377">
    <property type="entry name" value="Peripla_BP_3"/>
    <property type="match status" value="1"/>
</dbReference>
<evidence type="ECO:0000259" key="4">
    <source>
        <dbReference type="PROSITE" id="PS50932"/>
    </source>
</evidence>
<dbReference type="PANTHER" id="PTHR30146:SF155">
    <property type="entry name" value="ALANINE RACEMASE"/>
    <property type="match status" value="1"/>
</dbReference>
<dbReference type="Pfam" id="PF00356">
    <property type="entry name" value="LacI"/>
    <property type="match status" value="1"/>
</dbReference>
<proteinExistence type="predicted"/>
<dbReference type="SUPFAM" id="SSF47413">
    <property type="entry name" value="lambda repressor-like DNA-binding domains"/>
    <property type="match status" value="1"/>
</dbReference>
<dbReference type="Gene3D" id="1.10.260.40">
    <property type="entry name" value="lambda repressor-like DNA-binding domains"/>
    <property type="match status" value="1"/>
</dbReference>
<accession>A0A6B3QNM7</accession>
<evidence type="ECO:0000313" key="6">
    <source>
        <dbReference type="EMBL" id="NEV89706.1"/>
    </source>
</evidence>
<keyword evidence="1" id="KW-0805">Transcription regulation</keyword>
<keyword evidence="7" id="KW-1185">Reference proteome</keyword>
<evidence type="ECO:0000313" key="5">
    <source>
        <dbReference type="EMBL" id="MFI0576375.1"/>
    </source>
</evidence>
<dbReference type="RefSeq" id="WP_161377152.1">
    <property type="nucleotide sequence ID" value="NZ_JAAIFS010000005.1"/>
</dbReference>
<dbReference type="AlphaFoldDB" id="A0A6B3QNM7"/>
<evidence type="ECO:0000256" key="3">
    <source>
        <dbReference type="ARBA" id="ARBA00023163"/>
    </source>
</evidence>
<reference evidence="6" key="1">
    <citation type="journal article" date="2020" name="Microorganisms">
        <title>Isolation, Genomic and Metabolomic Characterization of Streptomyces tendae VITAKN with Quorum Sensing Inhibitory Activity from Southern India.</title>
        <authorList>
            <person name="Ishaque N.M."/>
            <person name="Burgsdorf I."/>
            <person name="Limlingan Malit J.J."/>
            <person name="Saha S."/>
            <person name="Teta R."/>
            <person name="Ewe D."/>
            <person name="Kannabiran K."/>
            <person name="Hrouzek P."/>
            <person name="Steindler L."/>
            <person name="Costantino V."/>
            <person name="Saurav K."/>
        </authorList>
    </citation>
    <scope>NUCLEOTIDE SEQUENCE</scope>
    <source>
        <strain evidence="6">VITAKN</strain>
    </source>
</reference>
<feature type="domain" description="HTH lacI-type" evidence="4">
    <location>
        <begin position="6"/>
        <end position="60"/>
    </location>
</feature>
<dbReference type="CDD" id="cd06267">
    <property type="entry name" value="PBP1_LacI_sugar_binding-like"/>
    <property type="match status" value="1"/>
</dbReference>
<dbReference type="InterPro" id="IPR010982">
    <property type="entry name" value="Lambda_DNA-bd_dom_sf"/>
</dbReference>
<dbReference type="GO" id="GO:0000976">
    <property type="term" value="F:transcription cis-regulatory region binding"/>
    <property type="evidence" value="ECO:0007669"/>
    <property type="project" value="TreeGrafter"/>
</dbReference>
<gene>
    <name evidence="5" type="ORF">ACH3YB_32605</name>
    <name evidence="6" type="ORF">GUR47_24015</name>
</gene>
<dbReference type="GO" id="GO:0003700">
    <property type="term" value="F:DNA-binding transcription factor activity"/>
    <property type="evidence" value="ECO:0007669"/>
    <property type="project" value="TreeGrafter"/>
</dbReference>
<dbReference type="PANTHER" id="PTHR30146">
    <property type="entry name" value="LACI-RELATED TRANSCRIPTIONAL REPRESSOR"/>
    <property type="match status" value="1"/>
</dbReference>
<dbReference type="SMART" id="SM00354">
    <property type="entry name" value="HTH_LACI"/>
    <property type="match status" value="1"/>
</dbReference>
<dbReference type="Proteomes" id="UP001610810">
    <property type="component" value="Unassembled WGS sequence"/>
</dbReference>
<dbReference type="PROSITE" id="PS00356">
    <property type="entry name" value="HTH_LACI_1"/>
    <property type="match status" value="1"/>
</dbReference>
<name>A0A6B3QNM7_STRTE</name>
<evidence type="ECO:0000256" key="1">
    <source>
        <dbReference type="ARBA" id="ARBA00023015"/>
    </source>
</evidence>
<organism evidence="6">
    <name type="scientific">Streptomyces tendae</name>
    <dbReference type="NCBI Taxonomy" id="1932"/>
    <lineage>
        <taxon>Bacteria</taxon>
        <taxon>Bacillati</taxon>
        <taxon>Actinomycetota</taxon>
        <taxon>Actinomycetes</taxon>
        <taxon>Kitasatosporales</taxon>
        <taxon>Streptomycetaceae</taxon>
        <taxon>Streptomyces</taxon>
    </lineage>
</organism>
<reference evidence="5 7" key="2">
    <citation type="submission" date="2024-10" db="EMBL/GenBank/DDBJ databases">
        <authorList>
            <person name="Wannawong T."/>
            <person name="Kuncharoen N."/>
            <person name="Mhuantong W."/>
        </authorList>
    </citation>
    <scope>NUCLEOTIDE SEQUENCE [LARGE SCALE GENOMIC DNA]</scope>
    <source>
        <strain evidence="5 7">CALK1-4</strain>
    </source>
</reference>
<protein>
    <submittedName>
        <fullName evidence="5">LacI family DNA-binding transcriptional regulator</fullName>
    </submittedName>
    <submittedName>
        <fullName evidence="6">LacI family transcriptional regulator</fullName>
    </submittedName>
</protein>
<dbReference type="EMBL" id="JBIQWK010000012">
    <property type="protein sequence ID" value="MFI0576375.1"/>
    <property type="molecule type" value="Genomic_DNA"/>
</dbReference>
<dbReference type="InterPro" id="IPR000843">
    <property type="entry name" value="HTH_LacI"/>
</dbReference>
<dbReference type="InterPro" id="IPR046335">
    <property type="entry name" value="LacI/GalR-like_sensor"/>
</dbReference>
<dbReference type="CDD" id="cd01392">
    <property type="entry name" value="HTH_LacI"/>
    <property type="match status" value="1"/>
</dbReference>
<keyword evidence="3" id="KW-0804">Transcription</keyword>
<dbReference type="PROSITE" id="PS50932">
    <property type="entry name" value="HTH_LACI_2"/>
    <property type="match status" value="1"/>
</dbReference>
<evidence type="ECO:0000256" key="2">
    <source>
        <dbReference type="ARBA" id="ARBA00023125"/>
    </source>
</evidence>
<comment type="caution">
    <text evidence="6">The sequence shown here is derived from an EMBL/GenBank/DDBJ whole genome shotgun (WGS) entry which is preliminary data.</text>
</comment>
<dbReference type="InterPro" id="IPR028082">
    <property type="entry name" value="Peripla_BP_I"/>
</dbReference>
<evidence type="ECO:0000313" key="7">
    <source>
        <dbReference type="Proteomes" id="UP001610810"/>
    </source>
</evidence>
<sequence length="340" mass="36413">MARKQPTIADVARRAGVSRTSVSFALNDRPGIAEETKQRILAAAAELGWTPSRPARALSLGKAGAFGLVLAREPEDIGTDLFFPAFIAGVEVALGERGDGLMVHVTTPDRERSVYERLAADRRVDGVLLTDLRHDDPRPALVHRLGLPAVVVGQSDWSDGLTSVSLDDRPAYVDAVRRLAELGHRRIAHVEGPQEFRHAHRRRSAWEETLRELGLPEGPVLPGGFTAEGGARATRELLTLAEPPTAIVYGNDLAATAGLSVAQELGVAVPDRLSVVGYDDTPLTRYTHPPLSSARADARGWGEAAARALDRVLAGEEVAHVVLPPAEFVPRASMGPAPRP</sequence>
<keyword evidence="2 5" id="KW-0238">DNA-binding</keyword>